<feature type="domain" description="N-acetyltransferase" evidence="1">
    <location>
        <begin position="4"/>
        <end position="91"/>
    </location>
</feature>
<keyword evidence="2" id="KW-0808">Transferase</keyword>
<name>A0A558C4H3_9BACT</name>
<comment type="caution">
    <text evidence="2">The sequence shown here is derived from an EMBL/GenBank/DDBJ whole genome shotgun (WGS) entry which is preliminary data.</text>
</comment>
<dbReference type="PANTHER" id="PTHR31435:SF9">
    <property type="entry name" value="PROTEIN NATD1"/>
    <property type="match status" value="1"/>
</dbReference>
<dbReference type="OrthoDB" id="5405911at2"/>
<dbReference type="InterPro" id="IPR031165">
    <property type="entry name" value="GNAT_YJDJ"/>
</dbReference>
<accession>A0A558C4H3</accession>
<dbReference type="GO" id="GO:0016740">
    <property type="term" value="F:transferase activity"/>
    <property type="evidence" value="ECO:0007669"/>
    <property type="project" value="UniProtKB-KW"/>
</dbReference>
<dbReference type="Pfam" id="PF14542">
    <property type="entry name" value="Acetyltransf_CG"/>
    <property type="match status" value="1"/>
</dbReference>
<dbReference type="SUPFAM" id="SSF55729">
    <property type="entry name" value="Acyl-CoA N-acyltransferases (Nat)"/>
    <property type="match status" value="1"/>
</dbReference>
<dbReference type="InterPro" id="IPR045057">
    <property type="entry name" value="Gcn5-rel_NAT"/>
</dbReference>
<dbReference type="Proteomes" id="UP000317624">
    <property type="component" value="Unassembled WGS sequence"/>
</dbReference>
<evidence type="ECO:0000313" key="3">
    <source>
        <dbReference type="Proteomes" id="UP000317624"/>
    </source>
</evidence>
<dbReference type="PANTHER" id="PTHR31435">
    <property type="entry name" value="PROTEIN NATD1"/>
    <property type="match status" value="1"/>
</dbReference>
<organism evidence="2 3">
    <name type="scientific">Hymenobacter setariae</name>
    <dbReference type="NCBI Taxonomy" id="2594794"/>
    <lineage>
        <taxon>Bacteria</taxon>
        <taxon>Pseudomonadati</taxon>
        <taxon>Bacteroidota</taxon>
        <taxon>Cytophagia</taxon>
        <taxon>Cytophagales</taxon>
        <taxon>Hymenobacteraceae</taxon>
        <taxon>Hymenobacter</taxon>
    </lineage>
</organism>
<dbReference type="EMBL" id="VMRJ01000001">
    <property type="protein sequence ID" value="TVT43542.1"/>
    <property type="molecule type" value="Genomic_DNA"/>
</dbReference>
<evidence type="ECO:0000313" key="2">
    <source>
        <dbReference type="EMBL" id="TVT43542.1"/>
    </source>
</evidence>
<dbReference type="PROSITE" id="PS51729">
    <property type="entry name" value="GNAT_YJDJ"/>
    <property type="match status" value="1"/>
</dbReference>
<dbReference type="InterPro" id="IPR016181">
    <property type="entry name" value="Acyl_CoA_acyltransferase"/>
</dbReference>
<evidence type="ECO:0000259" key="1">
    <source>
        <dbReference type="PROSITE" id="PS51729"/>
    </source>
</evidence>
<dbReference type="AlphaFoldDB" id="A0A558C4H3"/>
<dbReference type="RefSeq" id="WP_144845141.1">
    <property type="nucleotide sequence ID" value="NZ_VMRJ01000001.1"/>
</dbReference>
<gene>
    <name evidence="2" type="ORF">FNT36_05510</name>
</gene>
<dbReference type="Gene3D" id="3.40.630.30">
    <property type="match status" value="1"/>
</dbReference>
<sequence>MSIQHHPDEQAFTAGSASEPAELAYSLPAPGVIDFTHTFVPEEARGQGQADELARAGLAYARQQHLKVRTSCEFMQAFVQRHQQEYQDILA</sequence>
<proteinExistence type="predicted"/>
<keyword evidence="3" id="KW-1185">Reference proteome</keyword>
<protein>
    <submittedName>
        <fullName evidence="2">N-acetyltransferase</fullName>
    </submittedName>
</protein>
<reference evidence="2 3" key="1">
    <citation type="submission" date="2019-07" db="EMBL/GenBank/DDBJ databases">
        <title>Hymenobacter sp. straun FUR1 Genome sequencing and assembly.</title>
        <authorList>
            <person name="Chhetri G."/>
        </authorList>
    </citation>
    <scope>NUCLEOTIDE SEQUENCE [LARGE SCALE GENOMIC DNA]</scope>
    <source>
        <strain evidence="2 3">Fur1</strain>
    </source>
</reference>